<comment type="caution">
    <text evidence="2">The sequence shown here is derived from an EMBL/GenBank/DDBJ whole genome shotgun (WGS) entry which is preliminary data.</text>
</comment>
<feature type="compositionally biased region" description="Low complexity" evidence="1">
    <location>
        <begin position="184"/>
        <end position="196"/>
    </location>
</feature>
<feature type="compositionally biased region" description="Polar residues" evidence="1">
    <location>
        <begin position="378"/>
        <end position="391"/>
    </location>
</feature>
<feature type="region of interest" description="Disordered" evidence="1">
    <location>
        <begin position="70"/>
        <end position="91"/>
    </location>
</feature>
<evidence type="ECO:0000313" key="3">
    <source>
        <dbReference type="Proteomes" id="UP000521872"/>
    </source>
</evidence>
<feature type="compositionally biased region" description="Basic and acidic residues" evidence="1">
    <location>
        <begin position="680"/>
        <end position="689"/>
    </location>
</feature>
<name>A0A8H4VN31_9AGAR</name>
<organism evidence="2 3">
    <name type="scientific">Agrocybe pediades</name>
    <dbReference type="NCBI Taxonomy" id="84607"/>
    <lineage>
        <taxon>Eukaryota</taxon>
        <taxon>Fungi</taxon>
        <taxon>Dikarya</taxon>
        <taxon>Basidiomycota</taxon>
        <taxon>Agaricomycotina</taxon>
        <taxon>Agaricomycetes</taxon>
        <taxon>Agaricomycetidae</taxon>
        <taxon>Agaricales</taxon>
        <taxon>Agaricineae</taxon>
        <taxon>Strophariaceae</taxon>
        <taxon>Agrocybe</taxon>
    </lineage>
</organism>
<feature type="compositionally biased region" description="Low complexity" evidence="1">
    <location>
        <begin position="499"/>
        <end position="508"/>
    </location>
</feature>
<evidence type="ECO:0000256" key="1">
    <source>
        <dbReference type="SAM" id="MobiDB-lite"/>
    </source>
</evidence>
<feature type="compositionally biased region" description="Polar residues" evidence="1">
    <location>
        <begin position="546"/>
        <end position="565"/>
    </location>
</feature>
<feature type="compositionally biased region" description="Low complexity" evidence="1">
    <location>
        <begin position="849"/>
        <end position="861"/>
    </location>
</feature>
<feature type="compositionally biased region" description="Low complexity" evidence="1">
    <location>
        <begin position="417"/>
        <end position="439"/>
    </location>
</feature>
<feature type="compositionally biased region" description="Acidic residues" evidence="1">
    <location>
        <begin position="703"/>
        <end position="714"/>
    </location>
</feature>
<feature type="region of interest" description="Disordered" evidence="1">
    <location>
        <begin position="112"/>
        <end position="461"/>
    </location>
</feature>
<feature type="region of interest" description="Disordered" evidence="1">
    <location>
        <begin position="1"/>
        <end position="53"/>
    </location>
</feature>
<accession>A0A8H4VN31</accession>
<keyword evidence="3" id="KW-1185">Reference proteome</keyword>
<sequence length="944" mass="98986">MAAAAAESHYHYPQRGPFPRPPPDARSLRSPTSPAFPSSPPPFYTQSSSSTPSLRAFSIKSTASSISKLKGLMNGVVQRGRSRTTREKEPTLKDLIARAESDEFDFECEGDKETEILYATPGASPKPRTNSTLKSPLPPPLPRMPSHANQNASTKAHNNANADQTTDTSQRPRSKSRTIIRMITTKLTPKSSTSPSNPNESRPHRILRSPPAVANTTYSKDARDAALRARGLLPPLLPNKDLSAQEKEQDMHIPIIPLHRPSSGSEEGGSSATSAEGSSSSEGPGLSAADQIKVEWERQHKAKALEKKQKDRMTTFKFGGGAVNFSSSESSSGGSSGSPSPNIPHADPPLNAVLVVSNPSTPSPANPSPDTRLPDLPSSASLLQTKASPNLDQDRPSSSSSAGSVQAYMFPLPPSPSTSTFSKTPSTHSTPPHTGKSSTFDVPDLPTAESSASVTPVPTPTTVVAVKPQELSITVGSDEPLMSPKSATLSPRPLPTPPTISLTPPSAAGVDSTANIAVAVEEQDPLDKLPDPAVDVGIVDSSVTSHAGTADTVPSSTNGNCTPNTVDAVAASSRSLPSPPVPVLGNANSAIPPAALSEGSKPISTLQKEELQEGINAALVPSTSTTPSPIIMAPEQSQGQSKQATRAQLLQLQLQLGLIKPEEQAVQVIVTSDAEDVEEEKEKVAKSVETEGSVQRVSKELEVVAEGDEDELEGDASRRPSLTAIPEDAAANTTATVKSPPQSPNLVPLRRPQRGLTDPSSVANSSLHPTSPTTTSTRKSLNPFKRGNTIAGPHNLSPPNDDNAENQPVRRTSIMAKMSRSVVGTITGGSHKQSSKASRHLPPPPSPKLSNTTTTTRATSPSSPPPPTSPRSALASPTSPHFAGPQRRPNAVGSAGLARQQSQPGLRQPVTGPVAYTNRASIIMQTAGIEDEESRRMTELAFLG</sequence>
<feature type="compositionally biased region" description="Low complexity" evidence="1">
    <location>
        <begin position="326"/>
        <end position="340"/>
    </location>
</feature>
<proteinExistence type="predicted"/>
<reference evidence="2 3" key="1">
    <citation type="submission" date="2019-12" db="EMBL/GenBank/DDBJ databases">
        <authorList>
            <person name="Floudas D."/>
            <person name="Bentzer J."/>
            <person name="Ahren D."/>
            <person name="Johansson T."/>
            <person name="Persson P."/>
            <person name="Tunlid A."/>
        </authorList>
    </citation>
    <scope>NUCLEOTIDE SEQUENCE [LARGE SCALE GENOMIC DNA]</scope>
    <source>
        <strain evidence="2 3">CBS 102.39</strain>
    </source>
</reference>
<feature type="region of interest" description="Disordered" evidence="1">
    <location>
        <begin position="620"/>
        <end position="639"/>
    </location>
</feature>
<feature type="compositionally biased region" description="Polar residues" evidence="1">
    <location>
        <begin position="797"/>
        <end position="810"/>
    </location>
</feature>
<feature type="region of interest" description="Disordered" evidence="1">
    <location>
        <begin position="475"/>
        <end position="509"/>
    </location>
</feature>
<feature type="region of interest" description="Disordered" evidence="1">
    <location>
        <begin position="673"/>
        <end position="913"/>
    </location>
</feature>
<feature type="compositionally biased region" description="Polar residues" evidence="1">
    <location>
        <begin position="147"/>
        <end position="171"/>
    </location>
</feature>
<feature type="compositionally biased region" description="Low complexity" evidence="1">
    <location>
        <begin position="262"/>
        <end position="289"/>
    </location>
</feature>
<gene>
    <name evidence="2" type="ORF">D9613_007840</name>
</gene>
<dbReference type="AlphaFoldDB" id="A0A8H4VN31"/>
<feature type="compositionally biased region" description="Low complexity" evidence="1">
    <location>
        <begin position="870"/>
        <end position="880"/>
    </location>
</feature>
<dbReference type="Proteomes" id="UP000521872">
    <property type="component" value="Unassembled WGS sequence"/>
</dbReference>
<feature type="compositionally biased region" description="Polar residues" evidence="1">
    <location>
        <begin position="731"/>
        <end position="740"/>
    </location>
</feature>
<feature type="compositionally biased region" description="Basic and acidic residues" evidence="1">
    <location>
        <begin position="292"/>
        <end position="314"/>
    </location>
</feature>
<feature type="region of interest" description="Disordered" evidence="1">
    <location>
        <begin position="546"/>
        <end position="566"/>
    </location>
</feature>
<evidence type="ECO:0000313" key="2">
    <source>
        <dbReference type="EMBL" id="KAF4614130.1"/>
    </source>
</evidence>
<protein>
    <submittedName>
        <fullName evidence="2">Uncharacterized protein</fullName>
    </submittedName>
</protein>
<dbReference type="EMBL" id="JAACJL010000045">
    <property type="protein sequence ID" value="KAF4614130.1"/>
    <property type="molecule type" value="Genomic_DNA"/>
</dbReference>
<feature type="compositionally biased region" description="Polar residues" evidence="1">
    <location>
        <begin position="44"/>
        <end position="53"/>
    </location>
</feature>
<feature type="compositionally biased region" description="Polar residues" evidence="1">
    <location>
        <begin position="758"/>
        <end position="768"/>
    </location>
</feature>
<feature type="compositionally biased region" description="Polar residues" evidence="1">
    <location>
        <begin position="822"/>
        <end position="832"/>
    </location>
</feature>
<feature type="compositionally biased region" description="Low complexity" evidence="1">
    <location>
        <begin position="450"/>
        <end position="461"/>
    </location>
</feature>